<dbReference type="GO" id="GO:0031388">
    <property type="term" value="P:organic acid phosphorylation"/>
    <property type="evidence" value="ECO:0007669"/>
    <property type="project" value="UniProtKB-UniRule"/>
</dbReference>
<comment type="caution">
    <text evidence="5">The sequence shown here is derived from an EMBL/GenBank/DDBJ whole genome shotgun (WGS) entry which is preliminary data.</text>
</comment>
<evidence type="ECO:0000256" key="2">
    <source>
        <dbReference type="ARBA" id="ARBA00022679"/>
    </source>
</evidence>
<dbReference type="InterPro" id="IPR018193">
    <property type="entry name" value="Glyc_kinase_flavodox-like_fold"/>
</dbReference>
<evidence type="ECO:0000313" key="5">
    <source>
        <dbReference type="EMBL" id="HIY87452.1"/>
    </source>
</evidence>
<accession>A0A9D1ZJU5</accession>
<protein>
    <submittedName>
        <fullName evidence="5">Glycerate kinase</fullName>
    </submittedName>
</protein>
<dbReference type="InterPro" id="IPR036129">
    <property type="entry name" value="Glycerate_kinase_sf"/>
</dbReference>
<dbReference type="Proteomes" id="UP000886851">
    <property type="component" value="Unassembled WGS sequence"/>
</dbReference>
<reference evidence="5" key="2">
    <citation type="submission" date="2021-04" db="EMBL/GenBank/DDBJ databases">
        <authorList>
            <person name="Gilroy R."/>
        </authorList>
    </citation>
    <scope>NUCLEOTIDE SEQUENCE</scope>
    <source>
        <strain evidence="5">Gambia2-208</strain>
    </source>
</reference>
<evidence type="ECO:0000256" key="1">
    <source>
        <dbReference type="ARBA" id="ARBA00006284"/>
    </source>
</evidence>
<dbReference type="PANTHER" id="PTHR21599">
    <property type="entry name" value="GLYCERATE KINASE"/>
    <property type="match status" value="1"/>
</dbReference>
<organism evidence="5 6">
    <name type="scientific">Candidatus Bacteroides pullicola</name>
    <dbReference type="NCBI Taxonomy" id="2838475"/>
    <lineage>
        <taxon>Bacteria</taxon>
        <taxon>Pseudomonadati</taxon>
        <taxon>Bacteroidota</taxon>
        <taxon>Bacteroidia</taxon>
        <taxon>Bacteroidales</taxon>
        <taxon>Bacteroidaceae</taxon>
        <taxon>Bacteroides</taxon>
    </lineage>
</organism>
<dbReference type="Gene3D" id="3.90.1510.10">
    <property type="entry name" value="Glycerate kinase, domain 2"/>
    <property type="match status" value="1"/>
</dbReference>
<evidence type="ECO:0000256" key="4">
    <source>
        <dbReference type="PIRNR" id="PIRNR006078"/>
    </source>
</evidence>
<dbReference type="PIRSF" id="PIRSF006078">
    <property type="entry name" value="GlxK"/>
    <property type="match status" value="1"/>
</dbReference>
<dbReference type="NCBIfam" id="TIGR00045">
    <property type="entry name" value="glycerate kinase"/>
    <property type="match status" value="1"/>
</dbReference>
<evidence type="ECO:0000256" key="3">
    <source>
        <dbReference type="ARBA" id="ARBA00022777"/>
    </source>
</evidence>
<dbReference type="Gene3D" id="3.40.50.10350">
    <property type="entry name" value="Glycerate kinase, domain 1"/>
    <property type="match status" value="1"/>
</dbReference>
<dbReference type="Pfam" id="PF02595">
    <property type="entry name" value="Gly_kinase"/>
    <property type="match status" value="1"/>
</dbReference>
<comment type="similarity">
    <text evidence="1 4">Belongs to the glycerate kinase type-1 family.</text>
</comment>
<proteinExistence type="inferred from homology"/>
<reference evidence="5" key="1">
    <citation type="journal article" date="2021" name="PeerJ">
        <title>Extensive microbial diversity within the chicken gut microbiome revealed by metagenomics and culture.</title>
        <authorList>
            <person name="Gilroy R."/>
            <person name="Ravi A."/>
            <person name="Getino M."/>
            <person name="Pursley I."/>
            <person name="Horton D.L."/>
            <person name="Alikhan N.F."/>
            <person name="Baker D."/>
            <person name="Gharbi K."/>
            <person name="Hall N."/>
            <person name="Watson M."/>
            <person name="Adriaenssens E.M."/>
            <person name="Foster-Nyarko E."/>
            <person name="Jarju S."/>
            <person name="Secka A."/>
            <person name="Antonio M."/>
            <person name="Oren A."/>
            <person name="Chaudhuri R.R."/>
            <person name="La Ragione R."/>
            <person name="Hildebrand F."/>
            <person name="Pallen M.J."/>
        </authorList>
    </citation>
    <scope>NUCLEOTIDE SEQUENCE</scope>
    <source>
        <strain evidence="5">Gambia2-208</strain>
    </source>
</reference>
<dbReference type="SUPFAM" id="SSF110738">
    <property type="entry name" value="Glycerate kinase I"/>
    <property type="match status" value="1"/>
</dbReference>
<dbReference type="InterPro" id="IPR018197">
    <property type="entry name" value="Glycerate_kinase_RE-like"/>
</dbReference>
<dbReference type="GO" id="GO:0008887">
    <property type="term" value="F:glycerate kinase activity"/>
    <property type="evidence" value="ECO:0007669"/>
    <property type="project" value="UniProtKB-UniRule"/>
</dbReference>
<dbReference type="PANTHER" id="PTHR21599:SF0">
    <property type="entry name" value="GLYCERATE KINASE"/>
    <property type="match status" value="1"/>
</dbReference>
<dbReference type="InterPro" id="IPR004381">
    <property type="entry name" value="Glycerate_kinase"/>
</dbReference>
<dbReference type="AlphaFoldDB" id="A0A9D1ZJU5"/>
<gene>
    <name evidence="5" type="ORF">H9824_01950</name>
</gene>
<keyword evidence="3 4" id="KW-0418">Kinase</keyword>
<dbReference type="EMBL" id="DXCV01000019">
    <property type="protein sequence ID" value="HIY87452.1"/>
    <property type="molecule type" value="Genomic_DNA"/>
</dbReference>
<sequence length="378" mass="39678">MLRKVVIAIDSFKGCLTSQEAGEAAARGVRRAWPECQTLTVPVADGGEGWLEALVNAGGGSLVSVRAHGPLMEGREASYGLSSDGQTAFVEMARISGLPLVPEAQRNPLLTTTYGTGELIGDALNRGCRRVLIGLGGSATNDAGMGMLRALGFRFLNKEGKETAPGGQALGEVERIDDTDVLPAVRETEFLAACDVRNPFYGPEGAAHVFAPQKGATPEQVEELDKGLRHFSEVIRRHTGTDISTLPGAGAAGGMGGGLAAFLHAELKPGIELVLDTAGFPALLRDADLVITGEGRADRQTLMGKVPAGVLTEARRQGIPVVLLAGQVEDEAALLRAGFKKVCSINPPSTPLSRALRPDFARQQLEETAERVARAITS</sequence>
<name>A0A9D1ZJU5_9BACE</name>
<evidence type="ECO:0000313" key="6">
    <source>
        <dbReference type="Proteomes" id="UP000886851"/>
    </source>
</evidence>
<keyword evidence="2 4" id="KW-0808">Transferase</keyword>